<keyword evidence="3" id="KW-0547">Nucleotide-binding</keyword>
<keyword evidence="4" id="KW-0067">ATP-binding</keyword>
<sequence>MSDLIDTRTPLELSHLPAQFVGREAEQDTLTDAFGVEGESRLQNFHVYGPRGTGKTHLLQRFLTTFPPTFTTCYLSGIHQNTQYKSLERLYHLLTGTTLGTGHHVADIQRKVEEQVTLPTVIVVDEVDFLLLNDGDDLLYYLTRLENTAVITVSANRRSLEEPLDERTYSSFHPQHLTLNEYTANAARQILADRARKALQPQSLQRAALTYITATTQNISIGITWLREAAETADDRITRDLVQNVEVTAYHEFVKSLLNEFTTHHRRLYNTIARLEQERGPLLTTGTVYSEYSKRCETAGVAPLSERRISDFLTHLELLDLIEATYYRGGRKGKTREIKLVDWNSRSDSEETS</sequence>
<dbReference type="InterPro" id="IPR036388">
    <property type="entry name" value="WH-like_DNA-bd_sf"/>
</dbReference>
<evidence type="ECO:0000256" key="3">
    <source>
        <dbReference type="ARBA" id="ARBA00022741"/>
    </source>
</evidence>
<dbReference type="InterPro" id="IPR015163">
    <property type="entry name" value="Cdc6_C"/>
</dbReference>
<dbReference type="InterPro" id="IPR050311">
    <property type="entry name" value="ORC1/CDC6"/>
</dbReference>
<proteinExistence type="inferred from homology"/>
<comment type="similarity">
    <text evidence="1">Belongs to the CDC6/cdc18 family.</text>
</comment>
<feature type="domain" description="AAA+ ATPase" evidence="5">
    <location>
        <begin position="41"/>
        <end position="246"/>
    </location>
</feature>
<evidence type="ECO:0000313" key="8">
    <source>
        <dbReference type="Proteomes" id="UP001224926"/>
    </source>
</evidence>
<dbReference type="GeneID" id="84213219"/>
<dbReference type="Gene3D" id="3.40.50.300">
    <property type="entry name" value="P-loop containing nucleotide triphosphate hydrolases"/>
    <property type="match status" value="1"/>
</dbReference>
<dbReference type="InterPro" id="IPR003593">
    <property type="entry name" value="AAA+_ATPase"/>
</dbReference>
<dbReference type="RefSeq" id="WP_049964626.1">
    <property type="nucleotide sequence ID" value="NZ_CP101873.1"/>
</dbReference>
<evidence type="ECO:0000259" key="5">
    <source>
        <dbReference type="SMART" id="SM00382"/>
    </source>
</evidence>
<evidence type="ECO:0000256" key="2">
    <source>
        <dbReference type="ARBA" id="ARBA00022705"/>
    </source>
</evidence>
<dbReference type="Gene3D" id="1.10.10.10">
    <property type="entry name" value="Winged helix-like DNA-binding domain superfamily/Winged helix DNA-binding domain"/>
    <property type="match status" value="1"/>
</dbReference>
<dbReference type="PANTHER" id="PTHR10763">
    <property type="entry name" value="CELL DIVISION CONTROL PROTEIN 6-RELATED"/>
    <property type="match status" value="1"/>
</dbReference>
<evidence type="ECO:0000313" key="7">
    <source>
        <dbReference type="EMBL" id="WMT08937.1"/>
    </source>
</evidence>
<dbReference type="InterPro" id="IPR036390">
    <property type="entry name" value="WH_DNA-bd_sf"/>
</dbReference>
<dbReference type="AlphaFoldDB" id="A0AAF0PCY8"/>
<evidence type="ECO:0000256" key="1">
    <source>
        <dbReference type="ARBA" id="ARBA00006184"/>
    </source>
</evidence>
<dbReference type="Gene3D" id="1.10.8.60">
    <property type="match status" value="1"/>
</dbReference>
<evidence type="ECO:0000256" key="4">
    <source>
        <dbReference type="ARBA" id="ARBA00022840"/>
    </source>
</evidence>
<dbReference type="SMART" id="SM00382">
    <property type="entry name" value="AAA"/>
    <property type="match status" value="1"/>
</dbReference>
<dbReference type="InterPro" id="IPR027417">
    <property type="entry name" value="P-loop_NTPase"/>
</dbReference>
<accession>A0AAF0PCY8</accession>
<keyword evidence="2" id="KW-0235">DNA replication</keyword>
<name>A0AAF0PCY8_9EURY</name>
<dbReference type="Pfam" id="PF13401">
    <property type="entry name" value="AAA_22"/>
    <property type="match status" value="1"/>
</dbReference>
<dbReference type="GO" id="GO:0006260">
    <property type="term" value="P:DNA replication"/>
    <property type="evidence" value="ECO:0007669"/>
    <property type="project" value="UniProtKB-KW"/>
</dbReference>
<dbReference type="SUPFAM" id="SSF52540">
    <property type="entry name" value="P-loop containing nucleoside triphosphate hydrolases"/>
    <property type="match status" value="1"/>
</dbReference>
<feature type="domain" description="Cdc6 C-terminal" evidence="6">
    <location>
        <begin position="268"/>
        <end position="353"/>
    </location>
</feature>
<organism evidence="7 8">
    <name type="scientific">Natrinema thermotolerans</name>
    <dbReference type="NCBI Taxonomy" id="121872"/>
    <lineage>
        <taxon>Archaea</taxon>
        <taxon>Methanobacteriati</taxon>
        <taxon>Methanobacteriota</taxon>
        <taxon>Stenosarchaea group</taxon>
        <taxon>Halobacteria</taxon>
        <taxon>Halobacteriales</taxon>
        <taxon>Natrialbaceae</taxon>
        <taxon>Natrinema</taxon>
    </lineage>
</organism>
<dbReference type="Proteomes" id="UP001224926">
    <property type="component" value="Chromosome"/>
</dbReference>
<dbReference type="GO" id="GO:0005524">
    <property type="term" value="F:ATP binding"/>
    <property type="evidence" value="ECO:0007669"/>
    <property type="project" value="UniProtKB-KW"/>
</dbReference>
<dbReference type="Pfam" id="PF09079">
    <property type="entry name" value="WHD_Cdc6"/>
    <property type="match status" value="1"/>
</dbReference>
<reference evidence="7 8" key="1">
    <citation type="submission" date="2022-07" db="EMBL/GenBank/DDBJ databases">
        <title>Two temperate virus in Haloterrigena jeotgali A29.</title>
        <authorList>
            <person name="Deng X."/>
        </authorList>
    </citation>
    <scope>NUCLEOTIDE SEQUENCE [LARGE SCALE GENOMIC DNA]</scope>
    <source>
        <strain evidence="7 8">A29</strain>
    </source>
</reference>
<protein>
    <submittedName>
        <fullName evidence="7">AAA family ATPase</fullName>
    </submittedName>
</protein>
<dbReference type="PANTHER" id="PTHR10763:SF26">
    <property type="entry name" value="CELL DIVISION CONTROL PROTEIN 6 HOMOLOG"/>
    <property type="match status" value="1"/>
</dbReference>
<dbReference type="CDD" id="cd08768">
    <property type="entry name" value="Cdc6_C"/>
    <property type="match status" value="1"/>
</dbReference>
<evidence type="ECO:0000259" key="6">
    <source>
        <dbReference type="SMART" id="SM01074"/>
    </source>
</evidence>
<dbReference type="EMBL" id="CP101873">
    <property type="protein sequence ID" value="WMT08937.1"/>
    <property type="molecule type" value="Genomic_DNA"/>
</dbReference>
<dbReference type="SMART" id="SM01074">
    <property type="entry name" value="Cdc6_C"/>
    <property type="match status" value="1"/>
</dbReference>
<dbReference type="SUPFAM" id="SSF46785">
    <property type="entry name" value="Winged helix' DNA-binding domain"/>
    <property type="match status" value="1"/>
</dbReference>
<dbReference type="InterPro" id="IPR049945">
    <property type="entry name" value="AAA_22"/>
</dbReference>
<gene>
    <name evidence="7" type="ORF">NP511_04720</name>
</gene>
<keyword evidence="8" id="KW-1185">Reference proteome</keyword>